<keyword evidence="6" id="KW-1185">Reference proteome</keyword>
<dbReference type="EMBL" id="BMSL01000001">
    <property type="protein sequence ID" value="GGS20917.1"/>
    <property type="molecule type" value="Genomic_DNA"/>
</dbReference>
<feature type="domain" description="HNH nuclease" evidence="2">
    <location>
        <begin position="470"/>
        <end position="523"/>
    </location>
</feature>
<evidence type="ECO:0000259" key="3">
    <source>
        <dbReference type="Pfam" id="PF26340"/>
    </source>
</evidence>
<dbReference type="CDD" id="cd00085">
    <property type="entry name" value="HNHc"/>
    <property type="match status" value="1"/>
</dbReference>
<feature type="domain" description="ScoMcrA-like DNA sulfur-binding" evidence="3">
    <location>
        <begin position="263"/>
        <end position="413"/>
    </location>
</feature>
<feature type="domain" description="ScoMcrA-like N-terminal head" evidence="4">
    <location>
        <begin position="1"/>
        <end position="70"/>
    </location>
</feature>
<dbReference type="Proteomes" id="UP000653493">
    <property type="component" value="Unassembled WGS sequence"/>
</dbReference>
<evidence type="ECO:0008006" key="7">
    <source>
        <dbReference type="Google" id="ProtNLM"/>
    </source>
</evidence>
<evidence type="ECO:0000259" key="2">
    <source>
        <dbReference type="Pfam" id="PF13391"/>
    </source>
</evidence>
<sequence>MGRETFRRQHGFGPATTYELVLGRDRFDSKAIAAVAHLYSVGTLLSTDDSDEDAHTVAHRLRALGFTVQEGAAGTNDEPAAAPQLVLQPRGGARDRGPQNFAKSVHDGVHLDTLGHVLGEHAGTLTSLYPDGVARLWGSTPTTQANNEKARALRGRRVGDDVLFYAENHFIARARILHLFDSSLVAREVWDTDQDGSTWEHIMALGDYEKFPDPVLAAPVLRSLNVPAPLRSLTLRSADSYRGVAPLLPARHRPSPSPSLTPDTLLERLRSLRARRRSEATAPSRHQAISLLWAVSRAAAGKPRLAPWDVFRSEVGPLLTDFGISGSRGTAEYPFLYLRDSGLWEVHGVTDEAGPMPQPGAFDVAQPVAGLTYESADLLKNPLTRLEAVAALCSTQLNDADQRNVLDRLGLGGYATAEGLPDGDDGDNGQEAATAERAAGPTARRKTTTSRLIRNPAIVSKVKELYEHACQVCGECLQYKHMAYSEAAHIRGLGSPHDGPDELSNLLCLCPNHHVLFDGLEIYVDADGTVKNIHTRASLGRLNVTAEHRIDEAYLRYHRTLCELNSMARK</sequence>
<proteinExistence type="predicted"/>
<evidence type="ECO:0000256" key="1">
    <source>
        <dbReference type="SAM" id="MobiDB-lite"/>
    </source>
</evidence>
<reference evidence="5" key="2">
    <citation type="submission" date="2020-09" db="EMBL/GenBank/DDBJ databases">
        <authorList>
            <person name="Sun Q."/>
            <person name="Ohkuma M."/>
        </authorList>
    </citation>
    <scope>NUCLEOTIDE SEQUENCE</scope>
    <source>
        <strain evidence="5">JCM 4234</strain>
    </source>
</reference>
<comment type="caution">
    <text evidence="5">The sequence shown here is derived from an EMBL/GenBank/DDBJ whole genome shotgun (WGS) entry which is preliminary data.</text>
</comment>
<protein>
    <recommendedName>
        <fullName evidence="7">HNH nuclease domain-containing protein</fullName>
    </recommendedName>
</protein>
<dbReference type="Pfam" id="PF13391">
    <property type="entry name" value="HNH_2"/>
    <property type="match status" value="1"/>
</dbReference>
<dbReference type="Pfam" id="PF26345">
    <property type="entry name" value="ScoMcrA_N"/>
    <property type="match status" value="1"/>
</dbReference>
<feature type="compositionally biased region" description="Low complexity" evidence="1">
    <location>
        <begin position="431"/>
        <end position="442"/>
    </location>
</feature>
<dbReference type="InterPro" id="IPR003615">
    <property type="entry name" value="HNH_nuc"/>
</dbReference>
<name>A0A918G6I4_STRGD</name>
<reference evidence="5" key="1">
    <citation type="journal article" date="2014" name="Int. J. Syst. Evol. Microbiol.">
        <title>Complete genome sequence of Corynebacterium casei LMG S-19264T (=DSM 44701T), isolated from a smear-ripened cheese.</title>
        <authorList>
            <consortium name="US DOE Joint Genome Institute (JGI-PGF)"/>
            <person name="Walter F."/>
            <person name="Albersmeier A."/>
            <person name="Kalinowski J."/>
            <person name="Ruckert C."/>
        </authorList>
    </citation>
    <scope>NUCLEOTIDE SEQUENCE</scope>
    <source>
        <strain evidence="5">JCM 4234</strain>
    </source>
</reference>
<dbReference type="AlphaFoldDB" id="A0A918G6I4"/>
<evidence type="ECO:0000259" key="4">
    <source>
        <dbReference type="Pfam" id="PF26345"/>
    </source>
</evidence>
<dbReference type="Pfam" id="PF26340">
    <property type="entry name" value="DNA-SBD_ScoMcrA"/>
    <property type="match status" value="1"/>
</dbReference>
<evidence type="ECO:0000313" key="5">
    <source>
        <dbReference type="EMBL" id="GGS20917.1"/>
    </source>
</evidence>
<gene>
    <name evidence="5" type="ORF">GCM10010238_06470</name>
</gene>
<feature type="region of interest" description="Disordered" evidence="1">
    <location>
        <begin position="417"/>
        <end position="449"/>
    </location>
</feature>
<evidence type="ECO:0000313" key="6">
    <source>
        <dbReference type="Proteomes" id="UP000653493"/>
    </source>
</evidence>
<organism evidence="5 6">
    <name type="scientific">Streptomyces griseoviridis</name>
    <dbReference type="NCBI Taxonomy" id="45398"/>
    <lineage>
        <taxon>Bacteria</taxon>
        <taxon>Bacillati</taxon>
        <taxon>Actinomycetota</taxon>
        <taxon>Actinomycetes</taxon>
        <taxon>Kitasatosporales</taxon>
        <taxon>Streptomycetaceae</taxon>
        <taxon>Streptomyces</taxon>
    </lineage>
</organism>
<dbReference type="InterPro" id="IPR058813">
    <property type="entry name" value="DNA-SBD_ScoMcrA"/>
</dbReference>
<accession>A0A918G6I4</accession>
<dbReference type="InterPro" id="IPR058807">
    <property type="entry name" value="ScoMcrA_N"/>
</dbReference>